<keyword evidence="3" id="KW-0238">DNA-binding</keyword>
<evidence type="ECO:0000256" key="5">
    <source>
        <dbReference type="ARBA" id="ARBA00023242"/>
    </source>
</evidence>
<dbReference type="EnsemblPlants" id="OB02G22920.1">
    <property type="protein sequence ID" value="OB02G22920.1"/>
    <property type="gene ID" value="OB02G22920"/>
</dbReference>
<dbReference type="AlphaFoldDB" id="J3LCC5"/>
<evidence type="ECO:0000256" key="1">
    <source>
        <dbReference type="ARBA" id="ARBA00004123"/>
    </source>
</evidence>
<evidence type="ECO:0000259" key="7">
    <source>
        <dbReference type="PROSITE" id="PS51032"/>
    </source>
</evidence>
<feature type="compositionally biased region" description="Basic and acidic residues" evidence="6">
    <location>
        <begin position="196"/>
        <end position="208"/>
    </location>
</feature>
<keyword evidence="4" id="KW-0804">Transcription</keyword>
<dbReference type="InterPro" id="IPR001471">
    <property type="entry name" value="AP2/ERF_dom"/>
</dbReference>
<feature type="region of interest" description="Disordered" evidence="6">
    <location>
        <begin position="1"/>
        <end position="21"/>
    </location>
</feature>
<protein>
    <recommendedName>
        <fullName evidence="7">AP2/ERF domain-containing protein</fullName>
    </recommendedName>
</protein>
<evidence type="ECO:0000256" key="4">
    <source>
        <dbReference type="ARBA" id="ARBA00023163"/>
    </source>
</evidence>
<keyword evidence="2" id="KW-0805">Transcription regulation</keyword>
<dbReference type="Gene3D" id="3.30.730.10">
    <property type="entry name" value="AP2/ERF domain"/>
    <property type="match status" value="1"/>
</dbReference>
<dbReference type="STRING" id="4533.J3LCC5"/>
<comment type="subcellular location">
    <subcellularLocation>
        <location evidence="1">Nucleus</location>
    </subcellularLocation>
</comment>
<accession>J3LCC5</accession>
<feature type="region of interest" description="Disordered" evidence="6">
    <location>
        <begin position="150"/>
        <end position="176"/>
    </location>
</feature>
<feature type="compositionally biased region" description="Basic and acidic residues" evidence="6">
    <location>
        <begin position="215"/>
        <end position="232"/>
    </location>
</feature>
<sequence>MDNTSCLVDDASSDASTGKKAPATIATTKALQCLGSSASAAMDATDPGVEADSGGEWRVDGAGSCRRPRTRAWCHNGTGWWGMQIYEWHQRVWLGTFIGEEEVAHAYDVAAQRFRDHDAVSNFRPLDEFDPKAAVELRFLASRSKTKVLTCPASTPTSRSSQRTSATSPPSPRCRRTTPVVVAYDDLCRRGVRAPVRQDNDAQRRGEVEPTGDPEAARREVIPTIRAIERAR</sequence>
<name>J3LCC5_ORYBR</name>
<feature type="domain" description="AP2/ERF" evidence="7">
    <location>
        <begin position="58"/>
        <end position="124"/>
    </location>
</feature>
<dbReference type="InterPro" id="IPR016177">
    <property type="entry name" value="DNA-bd_dom_sf"/>
</dbReference>
<keyword evidence="5" id="KW-0539">Nucleus</keyword>
<dbReference type="InterPro" id="IPR036955">
    <property type="entry name" value="AP2/ERF_dom_sf"/>
</dbReference>
<dbReference type="Gramene" id="OB02G22920.1">
    <property type="protein sequence ID" value="OB02G22920.1"/>
    <property type="gene ID" value="OB02G22920"/>
</dbReference>
<keyword evidence="9" id="KW-1185">Reference proteome</keyword>
<dbReference type="SMART" id="SM00380">
    <property type="entry name" value="AP2"/>
    <property type="match status" value="1"/>
</dbReference>
<evidence type="ECO:0000313" key="9">
    <source>
        <dbReference type="Proteomes" id="UP000006038"/>
    </source>
</evidence>
<dbReference type="eggNOG" id="ENOG502QRVI">
    <property type="taxonomic scope" value="Eukaryota"/>
</dbReference>
<proteinExistence type="predicted"/>
<reference evidence="8" key="1">
    <citation type="submission" date="2013-04" db="UniProtKB">
        <authorList>
            <consortium name="EnsemblPlants"/>
        </authorList>
    </citation>
    <scope>IDENTIFICATION</scope>
</reference>
<dbReference type="GO" id="GO:0003700">
    <property type="term" value="F:DNA-binding transcription factor activity"/>
    <property type="evidence" value="ECO:0007669"/>
    <property type="project" value="InterPro"/>
</dbReference>
<dbReference type="PANTHER" id="PTHR31190">
    <property type="entry name" value="DNA-BINDING DOMAIN"/>
    <property type="match status" value="1"/>
</dbReference>
<dbReference type="PANTHER" id="PTHR31190:SF473">
    <property type="entry name" value="OS05G0437100 PROTEIN"/>
    <property type="match status" value="1"/>
</dbReference>
<organism evidence="8">
    <name type="scientific">Oryza brachyantha</name>
    <name type="common">malo sina</name>
    <dbReference type="NCBI Taxonomy" id="4533"/>
    <lineage>
        <taxon>Eukaryota</taxon>
        <taxon>Viridiplantae</taxon>
        <taxon>Streptophyta</taxon>
        <taxon>Embryophyta</taxon>
        <taxon>Tracheophyta</taxon>
        <taxon>Spermatophyta</taxon>
        <taxon>Magnoliopsida</taxon>
        <taxon>Liliopsida</taxon>
        <taxon>Poales</taxon>
        <taxon>Poaceae</taxon>
        <taxon>BOP clade</taxon>
        <taxon>Oryzoideae</taxon>
        <taxon>Oryzeae</taxon>
        <taxon>Oryzinae</taxon>
        <taxon>Oryza</taxon>
    </lineage>
</organism>
<feature type="region of interest" description="Disordered" evidence="6">
    <location>
        <begin position="193"/>
        <end position="232"/>
    </location>
</feature>
<feature type="compositionally biased region" description="Low complexity" evidence="6">
    <location>
        <begin position="152"/>
        <end position="168"/>
    </location>
</feature>
<dbReference type="InterPro" id="IPR044808">
    <property type="entry name" value="ERF_plant"/>
</dbReference>
<dbReference type="SUPFAM" id="SSF54171">
    <property type="entry name" value="DNA-binding domain"/>
    <property type="match status" value="1"/>
</dbReference>
<feature type="region of interest" description="Disordered" evidence="6">
    <location>
        <begin position="42"/>
        <end position="62"/>
    </location>
</feature>
<dbReference type="PROSITE" id="PS51032">
    <property type="entry name" value="AP2_ERF"/>
    <property type="match status" value="1"/>
</dbReference>
<evidence type="ECO:0000256" key="3">
    <source>
        <dbReference type="ARBA" id="ARBA00023125"/>
    </source>
</evidence>
<evidence type="ECO:0000313" key="8">
    <source>
        <dbReference type="EnsemblPlants" id="OB02G22920.1"/>
    </source>
</evidence>
<dbReference type="HOGENOM" id="CLU_1196461_0_0_1"/>
<dbReference type="GO" id="GO:0009873">
    <property type="term" value="P:ethylene-activated signaling pathway"/>
    <property type="evidence" value="ECO:0007669"/>
    <property type="project" value="InterPro"/>
</dbReference>
<evidence type="ECO:0000256" key="2">
    <source>
        <dbReference type="ARBA" id="ARBA00023015"/>
    </source>
</evidence>
<dbReference type="GO" id="GO:0005634">
    <property type="term" value="C:nucleus"/>
    <property type="evidence" value="ECO:0007669"/>
    <property type="project" value="UniProtKB-SubCell"/>
</dbReference>
<dbReference type="Proteomes" id="UP000006038">
    <property type="component" value="Unassembled WGS sequence"/>
</dbReference>
<dbReference type="GO" id="GO:0003677">
    <property type="term" value="F:DNA binding"/>
    <property type="evidence" value="ECO:0007669"/>
    <property type="project" value="UniProtKB-KW"/>
</dbReference>
<evidence type="ECO:0000256" key="6">
    <source>
        <dbReference type="SAM" id="MobiDB-lite"/>
    </source>
</evidence>